<dbReference type="SUPFAM" id="SSF51269">
    <property type="entry name" value="AFP III-like domain"/>
    <property type="match status" value="1"/>
</dbReference>
<keyword evidence="2" id="KW-0808">Transferase</keyword>
<dbReference type="PROSITE" id="PS50844">
    <property type="entry name" value="AFP_LIKE"/>
    <property type="match status" value="1"/>
</dbReference>
<protein>
    <submittedName>
        <fullName evidence="2">N,N'-diacetyllegionaminic acid synthase</fullName>
        <ecNumber evidence="2">2.5.1.101</ecNumber>
    </submittedName>
</protein>
<dbReference type="Pfam" id="PF08666">
    <property type="entry name" value="SAF"/>
    <property type="match status" value="1"/>
</dbReference>
<accession>A0A517SSR5</accession>
<dbReference type="CDD" id="cd11615">
    <property type="entry name" value="SAF_NeuB_like"/>
    <property type="match status" value="1"/>
</dbReference>
<feature type="domain" description="AFP-like" evidence="1">
    <location>
        <begin position="282"/>
        <end position="338"/>
    </location>
</feature>
<gene>
    <name evidence="2" type="primary">legI</name>
    <name evidence="2" type="ORF">SV7mr_16650</name>
</gene>
<dbReference type="PANTHER" id="PTHR42966">
    <property type="entry name" value="N-ACETYLNEURAMINATE SYNTHASE"/>
    <property type="match status" value="1"/>
</dbReference>
<reference evidence="2 3" key="1">
    <citation type="submission" date="2019-02" db="EMBL/GenBank/DDBJ databases">
        <title>Deep-cultivation of Planctomycetes and their phenomic and genomic characterization uncovers novel biology.</title>
        <authorList>
            <person name="Wiegand S."/>
            <person name="Jogler M."/>
            <person name="Boedeker C."/>
            <person name="Pinto D."/>
            <person name="Vollmers J."/>
            <person name="Rivas-Marin E."/>
            <person name="Kohn T."/>
            <person name="Peeters S.H."/>
            <person name="Heuer A."/>
            <person name="Rast P."/>
            <person name="Oberbeckmann S."/>
            <person name="Bunk B."/>
            <person name="Jeske O."/>
            <person name="Meyerdierks A."/>
            <person name="Storesund J.E."/>
            <person name="Kallscheuer N."/>
            <person name="Luecker S."/>
            <person name="Lage O.M."/>
            <person name="Pohl T."/>
            <person name="Merkel B.J."/>
            <person name="Hornburger P."/>
            <person name="Mueller R.-W."/>
            <person name="Bruemmer F."/>
            <person name="Labrenz M."/>
            <person name="Spormann A.M."/>
            <person name="Op den Camp H."/>
            <person name="Overmann J."/>
            <person name="Amann R."/>
            <person name="Jetten M.S.M."/>
            <person name="Mascher T."/>
            <person name="Medema M.H."/>
            <person name="Devos D.P."/>
            <person name="Kaster A.-K."/>
            <person name="Ovreas L."/>
            <person name="Rohde M."/>
            <person name="Galperin M.Y."/>
            <person name="Jogler C."/>
        </authorList>
    </citation>
    <scope>NUCLEOTIDE SEQUENCE [LARGE SCALE GENOMIC DNA]</scope>
    <source>
        <strain evidence="2 3">SV_7m_r</strain>
    </source>
</reference>
<dbReference type="EC" id="2.5.1.101" evidence="2"/>
<evidence type="ECO:0000313" key="3">
    <source>
        <dbReference type="Proteomes" id="UP000315003"/>
    </source>
</evidence>
<dbReference type="Gene3D" id="3.90.1210.10">
    <property type="entry name" value="Antifreeze-like/N-acetylneuraminic acid synthase C-terminal domain"/>
    <property type="match status" value="1"/>
</dbReference>
<dbReference type="InterPro" id="IPR013785">
    <property type="entry name" value="Aldolase_TIM"/>
</dbReference>
<dbReference type="EMBL" id="CP036272">
    <property type="protein sequence ID" value="QDT59158.1"/>
    <property type="molecule type" value="Genomic_DNA"/>
</dbReference>
<dbReference type="InterPro" id="IPR013974">
    <property type="entry name" value="SAF"/>
</dbReference>
<dbReference type="InterPro" id="IPR006190">
    <property type="entry name" value="SAF_AFP_Neu5Ac"/>
</dbReference>
<evidence type="ECO:0000313" key="2">
    <source>
        <dbReference type="EMBL" id="QDT59158.1"/>
    </source>
</evidence>
<dbReference type="Gene3D" id="3.20.20.70">
    <property type="entry name" value="Aldolase class I"/>
    <property type="match status" value="1"/>
</dbReference>
<dbReference type="PANTHER" id="PTHR42966:SF1">
    <property type="entry name" value="SIALIC ACID SYNTHASE"/>
    <property type="match status" value="1"/>
</dbReference>
<dbReference type="GO" id="GO:0047444">
    <property type="term" value="F:N-acylneuraminate-9-phosphate synthase activity"/>
    <property type="evidence" value="ECO:0007669"/>
    <property type="project" value="TreeGrafter"/>
</dbReference>
<dbReference type="Proteomes" id="UP000315003">
    <property type="component" value="Chromosome"/>
</dbReference>
<dbReference type="InterPro" id="IPR036732">
    <property type="entry name" value="AFP_Neu5c_C_sf"/>
</dbReference>
<dbReference type="GO" id="GO:0016051">
    <property type="term" value="P:carbohydrate biosynthetic process"/>
    <property type="evidence" value="ECO:0007669"/>
    <property type="project" value="InterPro"/>
</dbReference>
<dbReference type="AlphaFoldDB" id="A0A517SSR5"/>
<keyword evidence="3" id="KW-1185">Reference proteome</keyword>
<proteinExistence type="predicted"/>
<dbReference type="Pfam" id="PF03102">
    <property type="entry name" value="NeuB"/>
    <property type="match status" value="1"/>
</dbReference>
<dbReference type="RefSeq" id="WP_145270841.1">
    <property type="nucleotide sequence ID" value="NZ_CP036272.1"/>
</dbReference>
<evidence type="ECO:0000259" key="1">
    <source>
        <dbReference type="PROSITE" id="PS50844"/>
    </source>
</evidence>
<sequence length="338" mass="37707">MQKLFESITTIAEVGLAHEGSLGMAHSYIDAAADCGVTAVKFQTHLADQESSAREQFRVKVFPQDETRYDYWQRTSFTLEQWRDLASHCQQVGLQFLSSPFSNRAVEWLEDSEVAAWKVASGEITNLPMLTMMCETGKPILLSSGMSSWRDLDQAVEIITKHGNPLVVFQCTTAYPCPPEKWGLNVIGELQSRYGCPVGLSDHSGEVTASIAAVALGATFLEFHVVYSKQQFGPDSKASLTFPQTKQLVQATDDLWRASQVSIDKDQLADEFKDTRVLFSKSIVSARRLKAGQVLQATDLEYKKPGDGIPAERFQSIIGKRLMTDVDQDHYFSDQDFE</sequence>
<organism evidence="2 3">
    <name type="scientific">Stieleria bergensis</name>
    <dbReference type="NCBI Taxonomy" id="2528025"/>
    <lineage>
        <taxon>Bacteria</taxon>
        <taxon>Pseudomonadati</taxon>
        <taxon>Planctomycetota</taxon>
        <taxon>Planctomycetia</taxon>
        <taxon>Pirellulales</taxon>
        <taxon>Pirellulaceae</taxon>
        <taxon>Stieleria</taxon>
    </lineage>
</organism>
<name>A0A517SSR5_9BACT</name>
<dbReference type="InterPro" id="IPR051690">
    <property type="entry name" value="PseI-like"/>
</dbReference>
<dbReference type="SUPFAM" id="SSF51569">
    <property type="entry name" value="Aldolase"/>
    <property type="match status" value="1"/>
</dbReference>
<dbReference type="OrthoDB" id="9814210at2"/>
<dbReference type="SMART" id="SM00858">
    <property type="entry name" value="SAF"/>
    <property type="match status" value="1"/>
</dbReference>
<dbReference type="InterPro" id="IPR057736">
    <property type="entry name" value="SAF_PseI/NeuA/NeuB"/>
</dbReference>
<dbReference type="InterPro" id="IPR013132">
    <property type="entry name" value="PseI/NeuA/B-like_N"/>
</dbReference>